<dbReference type="EMBL" id="VXJS01000007">
    <property type="protein sequence ID" value="KAA8675653.1"/>
    <property type="molecule type" value="Genomic_DNA"/>
</dbReference>
<dbReference type="AlphaFoldDB" id="A0A5M9NWV3"/>
<dbReference type="RefSeq" id="WP_081230289.1">
    <property type="nucleotide sequence ID" value="NZ_AP025494.1"/>
</dbReference>
<organism evidence="1 2">
    <name type="scientific">Vibrio gigantis</name>
    <dbReference type="NCBI Taxonomy" id="296199"/>
    <lineage>
        <taxon>Bacteria</taxon>
        <taxon>Pseudomonadati</taxon>
        <taxon>Pseudomonadota</taxon>
        <taxon>Gammaproteobacteria</taxon>
        <taxon>Vibrionales</taxon>
        <taxon>Vibrionaceae</taxon>
        <taxon>Vibrio</taxon>
    </lineage>
</organism>
<dbReference type="OrthoDB" id="9957957at2"/>
<gene>
    <name evidence="1" type="ORF">F4W18_13605</name>
</gene>
<evidence type="ECO:0000313" key="1">
    <source>
        <dbReference type="EMBL" id="KAA8675653.1"/>
    </source>
</evidence>
<protein>
    <submittedName>
        <fullName evidence="1">Uncharacterized protein</fullName>
    </submittedName>
</protein>
<comment type="caution">
    <text evidence="1">The sequence shown here is derived from an EMBL/GenBank/DDBJ whole genome shotgun (WGS) entry which is preliminary data.</text>
</comment>
<keyword evidence="2" id="KW-1185">Reference proteome</keyword>
<proteinExistence type="predicted"/>
<evidence type="ECO:0000313" key="2">
    <source>
        <dbReference type="Proteomes" id="UP000322521"/>
    </source>
</evidence>
<accession>A0A5M9NWV3</accession>
<reference evidence="1 2" key="1">
    <citation type="submission" date="2019-09" db="EMBL/GenBank/DDBJ databases">
        <title>Draft genome sequence of various Type strains from the CCUG.</title>
        <authorList>
            <person name="Pineiro-Iglesias B."/>
            <person name="Tunovic T."/>
            <person name="Unosson C."/>
            <person name="Inganas E."/>
            <person name="Ohlen M."/>
            <person name="Cardew S."/>
            <person name="Jensie-Markopoulos S."/>
            <person name="Salva-Serra F."/>
            <person name="Jaen-Luchoro D."/>
            <person name="Karlsson R."/>
            <person name="Svensson-Stadler L."/>
            <person name="Chun J."/>
            <person name="Moore E."/>
        </authorList>
    </citation>
    <scope>NUCLEOTIDE SEQUENCE [LARGE SCALE GENOMIC DNA]</scope>
    <source>
        <strain evidence="1 2">CCUG 56969T</strain>
    </source>
</reference>
<dbReference type="Proteomes" id="UP000322521">
    <property type="component" value="Unassembled WGS sequence"/>
</dbReference>
<name>A0A5M9NWV3_9VIBR</name>
<sequence>MSASILAALGGNASASMGDTVAKAMDLRLETIECKDNQRHVSAESLEMAMSIIAKLNTQTKQLREVYSEIEQSEVPESYFDKVTIDELVVADGYIRGFEMILKAQHESLSRRATAYEQPAVETAKQIRKATAKLRRAVGDLMSIERQLQVASIGKYETSFEMTSDKVAKLKAATQATVSNYH</sequence>